<keyword evidence="3" id="KW-1185">Reference proteome</keyword>
<accession>Q30QB9</accession>
<dbReference type="PANTHER" id="PTHR43267:SF1">
    <property type="entry name" value="TRNA THREONYLCARBAMOYLADENOSINE DEHYDRATASE"/>
    <property type="match status" value="1"/>
</dbReference>
<dbReference type="InterPro" id="IPR035985">
    <property type="entry name" value="Ubiquitin-activating_enz"/>
</dbReference>
<dbReference type="GO" id="GO:0008641">
    <property type="term" value="F:ubiquitin-like modifier activating enzyme activity"/>
    <property type="evidence" value="ECO:0007669"/>
    <property type="project" value="InterPro"/>
</dbReference>
<dbReference type="HOGENOM" id="CLU_013325_4_1_7"/>
<organism evidence="2 3">
    <name type="scientific">Sulfurimonas denitrificans (strain ATCC 33889 / DSM 1251)</name>
    <name type="common">Thiomicrospira denitrificans (strain ATCC 33889 / DSM 1251)</name>
    <dbReference type="NCBI Taxonomy" id="326298"/>
    <lineage>
        <taxon>Bacteria</taxon>
        <taxon>Pseudomonadati</taxon>
        <taxon>Campylobacterota</taxon>
        <taxon>Epsilonproteobacteria</taxon>
        <taxon>Campylobacterales</taxon>
        <taxon>Sulfurimonadaceae</taxon>
        <taxon>Sulfurimonas</taxon>
    </lineage>
</organism>
<dbReference type="OrthoDB" id="9804150at2"/>
<dbReference type="KEGG" id="tdn:Suden_1535"/>
<evidence type="ECO:0000313" key="3">
    <source>
        <dbReference type="Proteomes" id="UP000002714"/>
    </source>
</evidence>
<name>Q30QB9_SULDN</name>
<reference evidence="2 3" key="1">
    <citation type="journal article" date="2008" name="Appl. Environ. Microbiol.">
        <title>Genome of the epsilonproteobacterial chemolithoautotroph Sulfurimonas denitrificans.</title>
        <authorList>
            <person name="Sievert S.M."/>
            <person name="Scott K.M."/>
            <person name="Klotz M.G."/>
            <person name="Chain P.S.G."/>
            <person name="Hauser L.J."/>
            <person name="Hemp J."/>
            <person name="Huegler M."/>
            <person name="Land M."/>
            <person name="Lapidus A."/>
            <person name="Larimer F.W."/>
            <person name="Lucas S."/>
            <person name="Malfatti S.A."/>
            <person name="Meyer F."/>
            <person name="Paulsen I.T."/>
            <person name="Ren Q."/>
            <person name="Simon J."/>
            <person name="Bailey K."/>
            <person name="Diaz E."/>
            <person name="Fitzpatrick K.A."/>
            <person name="Glover B."/>
            <person name="Gwatney N."/>
            <person name="Korajkic A."/>
            <person name="Long A."/>
            <person name="Mobberley J.M."/>
            <person name="Pantry S.N."/>
            <person name="Pazder G."/>
            <person name="Peterson S."/>
            <person name="Quintanilla J.D."/>
            <person name="Sprinkle R."/>
            <person name="Stephens J."/>
            <person name="Thomas P."/>
            <person name="Vaughn R."/>
            <person name="Weber M.J."/>
            <person name="Wooten L.L."/>
        </authorList>
    </citation>
    <scope>NUCLEOTIDE SEQUENCE [LARGE SCALE GENOMIC DNA]</scope>
    <source>
        <strain evidence="3">ATCC 33889 / DSM 1251</strain>
    </source>
</reference>
<gene>
    <name evidence="2" type="ordered locus">Suden_1535</name>
</gene>
<dbReference type="Pfam" id="PF00899">
    <property type="entry name" value="ThiF"/>
    <property type="match status" value="1"/>
</dbReference>
<protein>
    <submittedName>
        <fullName evidence="2">UBA/THIF-type NAD/FAD binding fold</fullName>
    </submittedName>
</protein>
<proteinExistence type="predicted"/>
<dbReference type="InterPro" id="IPR000594">
    <property type="entry name" value="ThiF_NAD_FAD-bd"/>
</dbReference>
<dbReference type="STRING" id="326298.Suden_1535"/>
<dbReference type="Gene3D" id="3.40.50.720">
    <property type="entry name" value="NAD(P)-binding Rossmann-like Domain"/>
    <property type="match status" value="1"/>
</dbReference>
<dbReference type="GO" id="GO:0061503">
    <property type="term" value="F:tRNA threonylcarbamoyladenosine dehydratase"/>
    <property type="evidence" value="ECO:0007669"/>
    <property type="project" value="TreeGrafter"/>
</dbReference>
<dbReference type="AlphaFoldDB" id="Q30QB9"/>
<dbReference type="Proteomes" id="UP000002714">
    <property type="component" value="Chromosome"/>
</dbReference>
<evidence type="ECO:0000259" key="1">
    <source>
        <dbReference type="Pfam" id="PF00899"/>
    </source>
</evidence>
<evidence type="ECO:0000313" key="2">
    <source>
        <dbReference type="EMBL" id="ABB44812.1"/>
    </source>
</evidence>
<sequence length="292" mass="33052">MRYERIKSLLGDDFLKLQNAKILLLGVGGVGGHCLDCLCRSGVSDITIVDFDTYDVSNQNRQLWSELHEGEIKVEALKKHYPDVEIINARIDEEWIKNFNFDEYDVVLDAIDDIKAKLALAQKCYKKLISSLGSAKRLDPTKVHVDDIFKSYGDKFGSKIRYELRKRGFKKKYKVVFSSEEAQVKDKGSFVGVTATFGLVMCSEAVKMIQEKKENPLKCRGIIGDGCGGGRDFFIKNETLFAYDESSKESITLLEEIKNAKKISKSGCIITIECKNQKIEFDLSQMRVISLL</sequence>
<dbReference type="eggNOG" id="COG1179">
    <property type="taxonomic scope" value="Bacteria"/>
</dbReference>
<dbReference type="InterPro" id="IPR045886">
    <property type="entry name" value="ThiF/MoeB/HesA"/>
</dbReference>
<dbReference type="RefSeq" id="WP_011373164.1">
    <property type="nucleotide sequence ID" value="NC_007575.1"/>
</dbReference>
<dbReference type="SUPFAM" id="SSF69572">
    <property type="entry name" value="Activating enzymes of the ubiquitin-like proteins"/>
    <property type="match status" value="1"/>
</dbReference>
<feature type="domain" description="THIF-type NAD/FAD binding fold" evidence="1">
    <location>
        <begin position="12"/>
        <end position="216"/>
    </location>
</feature>
<dbReference type="GO" id="GO:0061504">
    <property type="term" value="P:cyclic threonylcarbamoyladenosine biosynthetic process"/>
    <property type="evidence" value="ECO:0007669"/>
    <property type="project" value="TreeGrafter"/>
</dbReference>
<dbReference type="EMBL" id="CP000153">
    <property type="protein sequence ID" value="ABB44812.1"/>
    <property type="molecule type" value="Genomic_DNA"/>
</dbReference>
<dbReference type="PANTHER" id="PTHR43267">
    <property type="entry name" value="TRNA THREONYLCARBAMOYLADENOSINE DEHYDRATASE"/>
    <property type="match status" value="1"/>
</dbReference>